<organism evidence="2 3">
    <name type="scientific">Candidatus Roizmanbacteria bacterium RIFCSPLOWO2_02_FULL_36_11</name>
    <dbReference type="NCBI Taxonomy" id="1802071"/>
    <lineage>
        <taxon>Bacteria</taxon>
        <taxon>Candidatus Roizmaniibacteriota</taxon>
    </lineage>
</organism>
<evidence type="ECO:0000313" key="2">
    <source>
        <dbReference type="EMBL" id="OGK54622.1"/>
    </source>
</evidence>
<evidence type="ECO:0000313" key="3">
    <source>
        <dbReference type="Proteomes" id="UP000177418"/>
    </source>
</evidence>
<dbReference type="Proteomes" id="UP000177418">
    <property type="component" value="Unassembled WGS sequence"/>
</dbReference>
<reference evidence="2 3" key="1">
    <citation type="journal article" date="2016" name="Nat. Commun.">
        <title>Thousands of microbial genomes shed light on interconnected biogeochemical processes in an aquifer system.</title>
        <authorList>
            <person name="Anantharaman K."/>
            <person name="Brown C.T."/>
            <person name="Hug L.A."/>
            <person name="Sharon I."/>
            <person name="Castelle C.J."/>
            <person name="Probst A.J."/>
            <person name="Thomas B.C."/>
            <person name="Singh A."/>
            <person name="Wilkins M.J."/>
            <person name="Karaoz U."/>
            <person name="Brodie E.L."/>
            <person name="Williams K.H."/>
            <person name="Hubbard S.S."/>
            <person name="Banfield J.F."/>
        </authorList>
    </citation>
    <scope>NUCLEOTIDE SEQUENCE [LARGE SCALE GENOMIC DNA]</scope>
</reference>
<protein>
    <submittedName>
        <fullName evidence="2">Uncharacterized protein</fullName>
    </submittedName>
</protein>
<dbReference type="AlphaFoldDB" id="A0A1F7JGB7"/>
<evidence type="ECO:0000256" key="1">
    <source>
        <dbReference type="SAM" id="Phobius"/>
    </source>
</evidence>
<keyword evidence="1" id="KW-0812">Transmembrane</keyword>
<proteinExistence type="predicted"/>
<sequence length="703" mass="81245">MLPHWSKRFDLNSMYKITILRLFFLSIIVVSAFLMAYFFKQLLLSKSQVYQTQAQQNKVNICESVSKGVPAAIIHNAVANPETIENWNQLDDPSQPEEPNNKRKVWLDLQRASDTYDRYNNLIFKSKCERPANSYELNCQCDQNSTSSSCNNFCSVYGTRGKQCHIWSDCVTTENDTIRVNVSFNQSSLPATSNLIAQLYRDDKNNNRYSLLDTRRIENLSEIANSDYDFVFSNLGLDEKKYKTVVYLDQPGFTQVTYPYAISIEECSGSRRNGDCERQSQPGFSAFQISTDTSFFRLRHCRLLKNYCLYHSSPSTCLIGHCNSEIDDCGTDHNCVPLPYPFIDSTEPGPGWGKCYWPTDQKDCPKPSPTPVKKTADWKILAVIMDPYLKSKKSTYLNYYNFNYSKGKNPKKIIDTVSTVINRSVYNDRRYKVVKYFYSNKFPPLEDNYALDDYETAFIKCAEGKSQGCQELQKHRFDIIKWFNDLGIVSMANNDEIDDVWFTNLPNAPLPEAAMIGPNPFDVNGDPIRYLGLKKNLPIMFFDDSAGPDNALHSFGHRAEFILDHFIGQSLDHWQKPITTWDYFSYHNDTGAPILNRAIEPYGCGTVEIPPNGNSAYDYSNLDEKMSYCDEFYNYKDLTDGIDRKYKSKPINCYLWGCSQMGYLTYWFNHFNPDWWNIIHNLDNTASIINNRLNIFKKNRFSK</sequence>
<accession>A0A1F7JGB7</accession>
<name>A0A1F7JGB7_9BACT</name>
<keyword evidence="1" id="KW-0472">Membrane</keyword>
<feature type="transmembrane region" description="Helical" evidence="1">
    <location>
        <begin position="20"/>
        <end position="39"/>
    </location>
</feature>
<dbReference type="EMBL" id="MGAV01000014">
    <property type="protein sequence ID" value="OGK54622.1"/>
    <property type="molecule type" value="Genomic_DNA"/>
</dbReference>
<gene>
    <name evidence="2" type="ORF">A3H78_01925</name>
</gene>
<comment type="caution">
    <text evidence="2">The sequence shown here is derived from an EMBL/GenBank/DDBJ whole genome shotgun (WGS) entry which is preliminary data.</text>
</comment>
<keyword evidence="1" id="KW-1133">Transmembrane helix</keyword>